<evidence type="ECO:0000313" key="4">
    <source>
        <dbReference type="Proteomes" id="UP000240760"/>
    </source>
</evidence>
<dbReference type="EMBL" id="KZ679126">
    <property type="protein sequence ID" value="PTB81899.1"/>
    <property type="molecule type" value="Genomic_DNA"/>
</dbReference>
<evidence type="ECO:0000259" key="2">
    <source>
        <dbReference type="Pfam" id="PF00172"/>
    </source>
</evidence>
<keyword evidence="1" id="KW-0539">Nucleus</keyword>
<dbReference type="InterPro" id="IPR001138">
    <property type="entry name" value="Zn2Cys6_DnaBD"/>
</dbReference>
<dbReference type="Pfam" id="PF00172">
    <property type="entry name" value="Zn_clus"/>
    <property type="match status" value="1"/>
</dbReference>
<reference evidence="3 4" key="1">
    <citation type="submission" date="2016-07" db="EMBL/GenBank/DDBJ databases">
        <title>Multiple horizontal gene transfer events from other fungi enriched the ability of initially mycotrophic Trichoderma (Ascomycota) to feed on dead plant biomass.</title>
        <authorList>
            <consortium name="DOE Joint Genome Institute"/>
            <person name="Aerts A."/>
            <person name="Atanasova L."/>
            <person name="Chenthamara K."/>
            <person name="Zhang J."/>
            <person name="Grujic M."/>
            <person name="Henrissat B."/>
            <person name="Kuo A."/>
            <person name="Salamov A."/>
            <person name="Lipzen A."/>
            <person name="Labutti K."/>
            <person name="Barry K."/>
            <person name="Miao Y."/>
            <person name="Rahimi M.J."/>
            <person name="Shen Q."/>
            <person name="Grigoriev I.V."/>
            <person name="Kubicek C.P."/>
            <person name="Druzhinina I.S."/>
        </authorList>
    </citation>
    <scope>NUCLEOTIDE SEQUENCE [LARGE SCALE GENOMIC DNA]</scope>
    <source>
        <strain evidence="3 4">ATCC 18648</strain>
    </source>
</reference>
<dbReference type="GO" id="GO:0001228">
    <property type="term" value="F:DNA-binding transcription activator activity, RNA polymerase II-specific"/>
    <property type="evidence" value="ECO:0007669"/>
    <property type="project" value="TreeGrafter"/>
</dbReference>
<sequence>MTDSITINDTTTVRKRKTHRKSRLGCGNCKIRSIKVIQPNRFLSQPPILPRSDNLRCDESKPSCRRCHASGFTCNYSRAIPALQLSHANVLSLSLHLNHTTSSQTAQANSLVTDSIPKESFLRPGLQIPIVLPLQGKMGTYILQPQDYAALSRFQTRTGESLGNAASRKCYRKVMASLAKDHPFLYHFFLLLSLLHDAHLSPSPPTPSQQSSLAFHWYHATALLSHFLSLPSPSTNLSSSHRDALWISAAILGAASFASIRTQDPSAAWPLADPDPASDLDWLKMGHGKRAVWSITDPSRPDSVFHGILDKTPMQHNSFATSAPIPPDALPKAFYTVFNLSSSPEGILTNPYHSPCSILATLWNLPIDDDNVLYFLSFITQIDPSYRALVEEKDFRALLLLLYWHSLVMHHDRWWLRRRCDVEARAILIYLERNCADDENIMELLEVPRARLERGS</sequence>
<dbReference type="STRING" id="983965.A0A2T4CK00"/>
<gene>
    <name evidence="3" type="ORF">M440DRAFT_1427662</name>
</gene>
<dbReference type="GO" id="GO:0008270">
    <property type="term" value="F:zinc ion binding"/>
    <property type="evidence" value="ECO:0007669"/>
    <property type="project" value="InterPro"/>
</dbReference>
<dbReference type="AlphaFoldDB" id="A0A2T4CK00"/>
<dbReference type="PANTHER" id="PTHR47784:SF9">
    <property type="entry name" value="ZN(II)2CYS6 TRANSCRIPTION FACTOR (EUROFUNG)"/>
    <property type="match status" value="1"/>
</dbReference>
<dbReference type="CDD" id="cd00067">
    <property type="entry name" value="GAL4"/>
    <property type="match status" value="1"/>
</dbReference>
<protein>
    <recommendedName>
        <fullName evidence="2">Zn(2)-C6 fungal-type domain-containing protein</fullName>
    </recommendedName>
</protein>
<evidence type="ECO:0000256" key="1">
    <source>
        <dbReference type="ARBA" id="ARBA00023242"/>
    </source>
</evidence>
<dbReference type="InterPro" id="IPR036864">
    <property type="entry name" value="Zn2-C6_fun-type_DNA-bd_sf"/>
</dbReference>
<organism evidence="3 4">
    <name type="scientific">Trichoderma longibrachiatum ATCC 18648</name>
    <dbReference type="NCBI Taxonomy" id="983965"/>
    <lineage>
        <taxon>Eukaryota</taxon>
        <taxon>Fungi</taxon>
        <taxon>Dikarya</taxon>
        <taxon>Ascomycota</taxon>
        <taxon>Pezizomycotina</taxon>
        <taxon>Sordariomycetes</taxon>
        <taxon>Hypocreomycetidae</taxon>
        <taxon>Hypocreales</taxon>
        <taxon>Hypocreaceae</taxon>
        <taxon>Trichoderma</taxon>
    </lineage>
</organism>
<dbReference type="SUPFAM" id="SSF57701">
    <property type="entry name" value="Zn2/Cys6 DNA-binding domain"/>
    <property type="match status" value="1"/>
</dbReference>
<dbReference type="InterPro" id="IPR053157">
    <property type="entry name" value="Sterol_Uptake_Regulator"/>
</dbReference>
<keyword evidence="4" id="KW-1185">Reference proteome</keyword>
<evidence type="ECO:0000313" key="3">
    <source>
        <dbReference type="EMBL" id="PTB81899.1"/>
    </source>
</evidence>
<dbReference type="Gene3D" id="4.10.240.10">
    <property type="entry name" value="Zn(2)-C6 fungal-type DNA-binding domain"/>
    <property type="match status" value="1"/>
</dbReference>
<dbReference type="PANTHER" id="PTHR47784">
    <property type="entry name" value="STEROL UPTAKE CONTROL PROTEIN 2"/>
    <property type="match status" value="1"/>
</dbReference>
<name>A0A2T4CK00_TRILO</name>
<dbReference type="OrthoDB" id="416217at2759"/>
<dbReference type="Proteomes" id="UP000240760">
    <property type="component" value="Unassembled WGS sequence"/>
</dbReference>
<proteinExistence type="predicted"/>
<feature type="domain" description="Zn(2)-C6 fungal-type" evidence="2">
    <location>
        <begin position="55"/>
        <end position="79"/>
    </location>
</feature>
<accession>A0A2T4CK00</accession>